<name>A0A374MK57_9FIRM</name>
<evidence type="ECO:0000313" key="2">
    <source>
        <dbReference type="EMBL" id="RGI71160.1"/>
    </source>
</evidence>
<organism evidence="2 4">
    <name type="scientific">Anaerobutyricum hallii</name>
    <dbReference type="NCBI Taxonomy" id="39488"/>
    <lineage>
        <taxon>Bacteria</taxon>
        <taxon>Bacillati</taxon>
        <taxon>Bacillota</taxon>
        <taxon>Clostridia</taxon>
        <taxon>Lachnospirales</taxon>
        <taxon>Lachnospiraceae</taxon>
        <taxon>Anaerobutyricum</taxon>
    </lineage>
</organism>
<evidence type="ECO:0000313" key="5">
    <source>
        <dbReference type="Proteomes" id="UP000283497"/>
    </source>
</evidence>
<reference evidence="4 5" key="1">
    <citation type="submission" date="2018-08" db="EMBL/GenBank/DDBJ databases">
        <title>A genome reference for cultivated species of the human gut microbiota.</title>
        <authorList>
            <person name="Zou Y."/>
            <person name="Xue W."/>
            <person name="Luo G."/>
        </authorList>
    </citation>
    <scope>NUCLEOTIDE SEQUENCE [LARGE SCALE GENOMIC DNA]</scope>
    <source>
        <strain evidence="3 5">AF45-14BH</strain>
        <strain evidence="2 4">TM10-1AC</strain>
    </source>
</reference>
<gene>
    <name evidence="3" type="ORF">DW068_16650</name>
    <name evidence="2" type="ORF">DXD91_17125</name>
</gene>
<keyword evidence="1" id="KW-0175">Coiled coil</keyword>
<feature type="coiled-coil region" evidence="1">
    <location>
        <begin position="16"/>
        <end position="47"/>
    </location>
</feature>
<sequence>MCEDIIRVLGNTTISLRKENEDMQQHILELEKAIELQNENISTLKTKLKHPVRTLFQKIADSTH</sequence>
<dbReference type="RefSeq" id="WP_117983936.1">
    <property type="nucleotide sequence ID" value="NZ_CAJLIF010000007.1"/>
</dbReference>
<dbReference type="AlphaFoldDB" id="A0A374MK57"/>
<evidence type="ECO:0000256" key="1">
    <source>
        <dbReference type="SAM" id="Coils"/>
    </source>
</evidence>
<dbReference type="EMBL" id="QSOE01000324">
    <property type="protein sequence ID" value="RGI71160.1"/>
    <property type="molecule type" value="Genomic_DNA"/>
</dbReference>
<comment type="caution">
    <text evidence="2">The sequence shown here is derived from an EMBL/GenBank/DDBJ whole genome shotgun (WGS) entry which is preliminary data.</text>
</comment>
<dbReference type="EMBL" id="QRNJ01000112">
    <property type="protein sequence ID" value="RHK32405.1"/>
    <property type="molecule type" value="Genomic_DNA"/>
</dbReference>
<dbReference type="Proteomes" id="UP000283497">
    <property type="component" value="Unassembled WGS sequence"/>
</dbReference>
<proteinExistence type="predicted"/>
<evidence type="ECO:0000313" key="4">
    <source>
        <dbReference type="Proteomes" id="UP000262524"/>
    </source>
</evidence>
<accession>A0A374MK57</accession>
<protein>
    <submittedName>
        <fullName evidence="2">Uncharacterized protein</fullName>
    </submittedName>
</protein>
<evidence type="ECO:0000313" key="3">
    <source>
        <dbReference type="EMBL" id="RHK32405.1"/>
    </source>
</evidence>
<dbReference type="Proteomes" id="UP000262524">
    <property type="component" value="Unassembled WGS sequence"/>
</dbReference>